<evidence type="ECO:0000259" key="11">
    <source>
        <dbReference type="Pfam" id="PF21687"/>
    </source>
</evidence>
<evidence type="ECO:0000256" key="1">
    <source>
        <dbReference type="ARBA" id="ARBA00004533"/>
    </source>
</evidence>
<dbReference type="PANTHER" id="PTHR38831">
    <property type="entry name" value="TYPE II SECRETION SYSTEM PROTEIN K"/>
    <property type="match status" value="1"/>
</dbReference>
<evidence type="ECO:0000256" key="4">
    <source>
        <dbReference type="ARBA" id="ARBA00022475"/>
    </source>
</evidence>
<dbReference type="Gene3D" id="1.10.40.60">
    <property type="entry name" value="EpsJ-like"/>
    <property type="match status" value="1"/>
</dbReference>
<evidence type="ECO:0000256" key="8">
    <source>
        <dbReference type="ARBA" id="ARBA00022989"/>
    </source>
</evidence>
<gene>
    <name evidence="12" type="ORF">I41_18340</name>
</gene>
<dbReference type="InterPro" id="IPR038072">
    <property type="entry name" value="GspK_central_sf"/>
</dbReference>
<evidence type="ECO:0000256" key="2">
    <source>
        <dbReference type="ARBA" id="ARBA00007246"/>
    </source>
</evidence>
<dbReference type="Proteomes" id="UP000317909">
    <property type="component" value="Chromosome"/>
</dbReference>
<keyword evidence="8" id="KW-1133">Transmembrane helix</keyword>
<protein>
    <submittedName>
        <fullName evidence="12">General secretion pathway protein K</fullName>
    </submittedName>
</protein>
<evidence type="ECO:0000313" key="12">
    <source>
        <dbReference type="EMBL" id="QDT72652.1"/>
    </source>
</evidence>
<keyword evidence="7" id="KW-0653">Protein transport</keyword>
<comment type="subcellular location">
    <subcellularLocation>
        <location evidence="1">Cell inner membrane</location>
    </subcellularLocation>
</comment>
<dbReference type="InterPro" id="IPR049031">
    <property type="entry name" value="T2SSK_SAM-like_1st"/>
</dbReference>
<dbReference type="GO" id="GO:0009306">
    <property type="term" value="P:protein secretion"/>
    <property type="evidence" value="ECO:0007669"/>
    <property type="project" value="InterPro"/>
</dbReference>
<dbReference type="Pfam" id="PF21687">
    <property type="entry name" value="T2SSK_1st"/>
    <property type="match status" value="1"/>
</dbReference>
<accession>A0A517TWA5</accession>
<reference evidence="12 13" key="1">
    <citation type="submission" date="2019-02" db="EMBL/GenBank/DDBJ databases">
        <title>Deep-cultivation of Planctomycetes and their phenomic and genomic characterization uncovers novel biology.</title>
        <authorList>
            <person name="Wiegand S."/>
            <person name="Jogler M."/>
            <person name="Boedeker C."/>
            <person name="Pinto D."/>
            <person name="Vollmers J."/>
            <person name="Rivas-Marin E."/>
            <person name="Kohn T."/>
            <person name="Peeters S.H."/>
            <person name="Heuer A."/>
            <person name="Rast P."/>
            <person name="Oberbeckmann S."/>
            <person name="Bunk B."/>
            <person name="Jeske O."/>
            <person name="Meyerdierks A."/>
            <person name="Storesund J.E."/>
            <person name="Kallscheuer N."/>
            <person name="Luecker S."/>
            <person name="Lage O.M."/>
            <person name="Pohl T."/>
            <person name="Merkel B.J."/>
            <person name="Hornburger P."/>
            <person name="Mueller R.-W."/>
            <person name="Bruemmer F."/>
            <person name="Labrenz M."/>
            <person name="Spormann A.M."/>
            <person name="Op den Camp H."/>
            <person name="Overmann J."/>
            <person name="Amann R."/>
            <person name="Jetten M.S.M."/>
            <person name="Mascher T."/>
            <person name="Medema M.H."/>
            <person name="Devos D.P."/>
            <person name="Kaster A.-K."/>
            <person name="Ovreas L."/>
            <person name="Rohde M."/>
            <person name="Galperin M.Y."/>
            <person name="Jogler C."/>
        </authorList>
    </citation>
    <scope>NUCLEOTIDE SEQUENCE [LARGE SCALE GENOMIC DNA]</scope>
    <source>
        <strain evidence="12 13">I41</strain>
    </source>
</reference>
<comment type="similarity">
    <text evidence="2">Belongs to the GSP K family.</text>
</comment>
<dbReference type="GO" id="GO:0005886">
    <property type="term" value="C:plasma membrane"/>
    <property type="evidence" value="ECO:0007669"/>
    <property type="project" value="UniProtKB-SubCell"/>
</dbReference>
<evidence type="ECO:0000256" key="10">
    <source>
        <dbReference type="SAM" id="MobiDB-lite"/>
    </source>
</evidence>
<keyword evidence="5" id="KW-0997">Cell inner membrane</keyword>
<dbReference type="SUPFAM" id="SSF158544">
    <property type="entry name" value="GspK insert domain-like"/>
    <property type="match status" value="1"/>
</dbReference>
<dbReference type="InterPro" id="IPR005628">
    <property type="entry name" value="GspK"/>
</dbReference>
<evidence type="ECO:0000313" key="13">
    <source>
        <dbReference type="Proteomes" id="UP000317909"/>
    </source>
</evidence>
<keyword evidence="6" id="KW-0812">Transmembrane</keyword>
<sequence>MADKSKRRRGSVLFMVLVVVALLTLGTATYLELMQNERQAVRHHGRGLQAGRLAESGVEYARALMSLTPSELLQSGGLASNPTSMQAIVVDDEGDEFDRGRFSIISPAQVDGVYSGYRFGLENESAKLNVNTLLAEGAEEQAQTRLMALPGMTVEIADAILDWLDADASPRTNGGEADAYAQAMPPYEPRNGPIADLDELLLVRGVTPELLYGIDQNRNLLIDAAESPRGMLLEIDNADGLLNRGWSAYLTTTSVEAMQPAAAAASGASTSAGATTLDLNGQNLQTLYNSLKGTIGDDKAKFLIVYRQYGPLQNQQQQGGAGVAGRAGGANAAGAANAGNANAGGGAGGQQGIQQIQDIQAIQDTGGLNNQQGGTPNGSGQQPGGAGGQGQNQNQTPIEIEAAGIMLKYEQQGQTQINSPLDLVGARVQIPAADSNPPQNVDSPWGADVNSYRELLKLYDAAAPPAGVRRVAGRVNLNAASRVVLGSIPGLPAAAVGKIVSRREVEPDLNGTDQRHPVWLLIEGIVTIDEMRQLERYVTSGGDAFSGQAVGFFDAGPAAARQEFVVDRSGTTPHVRLQRDLSPLGRGYSTLSLGVESSDAP</sequence>
<keyword evidence="4" id="KW-1003">Cell membrane</keyword>
<feature type="compositionally biased region" description="Gly residues" evidence="10">
    <location>
        <begin position="375"/>
        <end position="390"/>
    </location>
</feature>
<dbReference type="PANTHER" id="PTHR38831:SF2">
    <property type="entry name" value="TYPE II SECRETION SYSTEM PROTEIN K"/>
    <property type="match status" value="1"/>
</dbReference>
<evidence type="ECO:0000256" key="7">
    <source>
        <dbReference type="ARBA" id="ARBA00022927"/>
    </source>
</evidence>
<organism evidence="12 13">
    <name type="scientific">Lacipirellula limnantheis</name>
    <dbReference type="NCBI Taxonomy" id="2528024"/>
    <lineage>
        <taxon>Bacteria</taxon>
        <taxon>Pseudomonadati</taxon>
        <taxon>Planctomycetota</taxon>
        <taxon>Planctomycetia</taxon>
        <taxon>Pirellulales</taxon>
        <taxon>Lacipirellulaceae</taxon>
        <taxon>Lacipirellula</taxon>
    </lineage>
</organism>
<dbReference type="KEGG" id="llh:I41_18340"/>
<name>A0A517TWA5_9BACT</name>
<evidence type="ECO:0000256" key="6">
    <source>
        <dbReference type="ARBA" id="ARBA00022692"/>
    </source>
</evidence>
<evidence type="ECO:0000256" key="5">
    <source>
        <dbReference type="ARBA" id="ARBA00022519"/>
    </source>
</evidence>
<proteinExistence type="inferred from homology"/>
<dbReference type="AlphaFoldDB" id="A0A517TWA5"/>
<keyword evidence="3" id="KW-0813">Transport</keyword>
<evidence type="ECO:0000256" key="3">
    <source>
        <dbReference type="ARBA" id="ARBA00022448"/>
    </source>
</evidence>
<keyword evidence="9" id="KW-0472">Membrane</keyword>
<keyword evidence="13" id="KW-1185">Reference proteome</keyword>
<feature type="region of interest" description="Disordered" evidence="10">
    <location>
        <begin position="365"/>
        <end position="394"/>
    </location>
</feature>
<evidence type="ECO:0000256" key="9">
    <source>
        <dbReference type="ARBA" id="ARBA00023136"/>
    </source>
</evidence>
<feature type="domain" description="T2SS protein K first SAM-like" evidence="11">
    <location>
        <begin position="126"/>
        <end position="211"/>
    </location>
</feature>
<dbReference type="EMBL" id="CP036339">
    <property type="protein sequence ID" value="QDT72652.1"/>
    <property type="molecule type" value="Genomic_DNA"/>
</dbReference>
<dbReference type="RefSeq" id="WP_168206775.1">
    <property type="nucleotide sequence ID" value="NZ_CP036339.1"/>
</dbReference>